<proteinExistence type="predicted"/>
<accession>A0A915DL42</accession>
<dbReference type="WBParaSite" id="jg21129">
    <property type="protein sequence ID" value="jg21129"/>
    <property type="gene ID" value="jg21129"/>
</dbReference>
<organism evidence="1 2">
    <name type="scientific">Ditylenchus dipsaci</name>
    <dbReference type="NCBI Taxonomy" id="166011"/>
    <lineage>
        <taxon>Eukaryota</taxon>
        <taxon>Metazoa</taxon>
        <taxon>Ecdysozoa</taxon>
        <taxon>Nematoda</taxon>
        <taxon>Chromadorea</taxon>
        <taxon>Rhabditida</taxon>
        <taxon>Tylenchina</taxon>
        <taxon>Tylenchomorpha</taxon>
        <taxon>Sphaerularioidea</taxon>
        <taxon>Anguinidae</taxon>
        <taxon>Anguininae</taxon>
        <taxon>Ditylenchus</taxon>
    </lineage>
</organism>
<name>A0A915DL42_9BILA</name>
<keyword evidence="1" id="KW-1185">Reference proteome</keyword>
<dbReference type="Proteomes" id="UP000887574">
    <property type="component" value="Unplaced"/>
</dbReference>
<reference evidence="2" key="1">
    <citation type="submission" date="2022-11" db="UniProtKB">
        <authorList>
            <consortium name="WormBaseParasite"/>
        </authorList>
    </citation>
    <scope>IDENTIFICATION</scope>
</reference>
<dbReference type="AlphaFoldDB" id="A0A915DL42"/>
<evidence type="ECO:0000313" key="1">
    <source>
        <dbReference type="Proteomes" id="UP000887574"/>
    </source>
</evidence>
<evidence type="ECO:0000313" key="2">
    <source>
        <dbReference type="WBParaSite" id="jg21129"/>
    </source>
</evidence>
<sequence length="98" mass="11289">MLSLTKHDSKFKKFRKISLRKSLQAEEEEPPQTLVMKSLSTIAKINFDKNGYIYLTGSQRSNLSYHLETRLVIKEGHLADSYIGIKSAMKERAVKMLE</sequence>
<protein>
    <submittedName>
        <fullName evidence="2">Uncharacterized protein</fullName>
    </submittedName>
</protein>